<keyword evidence="8" id="KW-0812">Transmembrane</keyword>
<dbReference type="Gene3D" id="2.60.40.10">
    <property type="entry name" value="Immunoglobulins"/>
    <property type="match status" value="7"/>
</dbReference>
<evidence type="ECO:0000313" key="14">
    <source>
        <dbReference type="Proteomes" id="UP001519296"/>
    </source>
</evidence>
<dbReference type="Pfam" id="PF17802">
    <property type="entry name" value="SpaA"/>
    <property type="match status" value="7"/>
</dbReference>
<evidence type="ECO:0000256" key="2">
    <source>
        <dbReference type="ARBA" id="ARBA00007257"/>
    </source>
</evidence>
<comment type="subcellular location">
    <subcellularLocation>
        <location evidence="1">Secreted</location>
        <location evidence="1">Cell wall</location>
        <topology evidence="1">Peptidoglycan-anchor</topology>
    </subcellularLocation>
</comment>
<feature type="domain" description="SpaA-like prealbumin fold" evidence="11">
    <location>
        <begin position="538"/>
        <end position="621"/>
    </location>
</feature>
<evidence type="ECO:0000259" key="12">
    <source>
        <dbReference type="Pfam" id="PF17961"/>
    </source>
</evidence>
<feature type="signal peptide" evidence="9">
    <location>
        <begin position="1"/>
        <end position="26"/>
    </location>
</feature>
<reference evidence="13 14" key="1">
    <citation type="submission" date="2018-02" db="EMBL/GenBank/DDBJ databases">
        <title>Draft genome sequence of Streptococcus oricebi CCUG 70868T type strain.</title>
        <authorList>
            <person name="Mendez V."/>
            <person name="Salva-Serra F."/>
            <person name="Jaen-Luchoro D."/>
            <person name="Gonzales-Siles L."/>
            <person name="Karlsson R."/>
            <person name="Engstrom-Jakobsson H."/>
            <person name="Busquets A."/>
            <person name="Gomila M."/>
            <person name="Pineiro-Iglesias B."/>
            <person name="Bennasar-Figueras A."/>
            <person name="Seeger M."/>
            <person name="Moore E."/>
        </authorList>
    </citation>
    <scope>NUCLEOTIDE SEQUENCE [LARGE SCALE GENOMIC DNA]</scope>
    <source>
        <strain evidence="13 14">CCUG 70868</strain>
    </source>
</reference>
<gene>
    <name evidence="13" type="ORF">C4K46_01695</name>
</gene>
<dbReference type="EMBL" id="PRDG01000001">
    <property type="protein sequence ID" value="MBP2622648.1"/>
    <property type="molecule type" value="Genomic_DNA"/>
</dbReference>
<feature type="compositionally biased region" description="Basic and acidic residues" evidence="7">
    <location>
        <begin position="1071"/>
        <end position="1097"/>
    </location>
</feature>
<feature type="domain" description="SpaA-like prealbumin fold" evidence="11">
    <location>
        <begin position="645"/>
        <end position="726"/>
    </location>
</feature>
<keyword evidence="8" id="KW-0472">Membrane</keyword>
<evidence type="ECO:0000256" key="3">
    <source>
        <dbReference type="ARBA" id="ARBA00022512"/>
    </source>
</evidence>
<dbReference type="PANTHER" id="PTHR36108:SF13">
    <property type="entry name" value="COLOSSIN-B-RELATED"/>
    <property type="match status" value="1"/>
</dbReference>
<dbReference type="InterPro" id="IPR011252">
    <property type="entry name" value="Fibrogen-bd_dom1"/>
</dbReference>
<feature type="chain" id="PRO_5045835909" evidence="9">
    <location>
        <begin position="27"/>
        <end position="1137"/>
    </location>
</feature>
<sequence>MKKKFATWLQLLVLTLGAFLPALSSAKKVEAKTVADIITSINVTDSSGNALGGVGIWENFRVNATFTLPNNTVNEGDTTTIQLPNQLAIQSDTTFDVNAGGVVVAKATVNRDAKTVTLTYTNFASQHSGVTGNFFFYAIVDHTQVKEEADIPLPFTVEGKTVDGGNVHYNGPPKPYESQIEKGGWQDGTTIRYDIAVNRSMKNLGNTTITDAISDENPGVSIDPATLKVYKLKWSWDNGDWAKSEVEEVSDKVPTYSDGNRKFSLDLGNVDNTTGYLISYAVTTSYNPADGEKFVNDSSLLVDGAKIDGSQASFNYQVAGGSAEGYTFSITLHKTNDANQPLEGAEFEVVRDATKVVVGKITTDSNGMATVDKLLKDNYTLRETKAPTGYQKSDQEIKISPSDFGANKTVTRDFVNVRATQTHPITFSKVNLGGQEIAGAQIKIYAGETATGTAVSEWTSEAGKSKELDLKPGKYTFHEEAAPNGLLKVTDIVFEVKQDGTVAVTNLGEKDAKGESNNVQASGSKLTVTDKTDDLARKVTFSKVNLGGEEIAGAQIKIYAGETATGTAVSEWTSEAGKSKELDLKPGKYTFHEEAAPTGYLAVTDITFQVNYDGSVTVLKTNSNAVEYKNGKLVITDQNDENPRKVTFSKVNLGGEEIAGAQIKIYAGETATGTAVSEWTSEAGKSKELDLKPGKYTFHEEAAPTGYLAVTDITFQVNYDGSVTVLNTNSNAVEYKNGKLVITDQNDENPRKVTFSKINLGGQEIAGAQIKIYAGETATGTAVSEWTSEAGKSKELDLKPGKYTFHEEAAPTGYLAVTDITFQVNYDGSVTVLNTNSNAVEYKNGKLVITDQNDENPRKVTFSKVNLGGEEIAGAQIKIYAGETATGTAVSEWTSEAGKSKELDLKPGKYTFHEEAAPTGYLAVTDITFQVNYDGSVTVLNTNSNAVEYKNGKLVITDQNDENPRKVTFSKVNLGGQEIAGAQIKIYAGETATGTAVSEWTSEANKSKEVDLKPGKYTFHEEAAPTGYLAVTDITFQVNYDGTITVLNTNSNAVEYKNGKLVITDQLADPKSPKDPGNKDEKKAPSDERDPGTETRTGKTKKVLPATGSQASIHLLLMGLVLASLAYLVYKTKGKQF</sequence>
<comment type="caution">
    <text evidence="13">The sequence shown here is derived from an EMBL/GenBank/DDBJ whole genome shotgun (WGS) entry which is preliminary data.</text>
</comment>
<keyword evidence="14" id="KW-1185">Reference proteome</keyword>
<dbReference type="Gene3D" id="2.60.40.1280">
    <property type="match status" value="1"/>
</dbReference>
<keyword evidence="3" id="KW-0134">Cell wall</keyword>
<evidence type="ECO:0000256" key="7">
    <source>
        <dbReference type="SAM" id="MobiDB-lite"/>
    </source>
</evidence>
<comment type="similarity">
    <text evidence="2">Belongs to the serine-aspartate repeat-containing protein (SDr) family.</text>
</comment>
<dbReference type="NCBIfam" id="TIGR01167">
    <property type="entry name" value="LPXTG_anchor"/>
    <property type="match status" value="1"/>
</dbReference>
<evidence type="ECO:0000256" key="9">
    <source>
        <dbReference type="SAM" id="SignalP"/>
    </source>
</evidence>
<evidence type="ECO:0000256" key="1">
    <source>
        <dbReference type="ARBA" id="ARBA00004168"/>
    </source>
</evidence>
<dbReference type="InterPro" id="IPR013783">
    <property type="entry name" value="Ig-like_fold"/>
</dbReference>
<proteinExistence type="inferred from homology"/>
<evidence type="ECO:0000256" key="5">
    <source>
        <dbReference type="ARBA" id="ARBA00022729"/>
    </source>
</evidence>
<feature type="domain" description="Gram-positive cocci surface proteins LPxTG" evidence="10">
    <location>
        <begin position="1099"/>
        <end position="1135"/>
    </location>
</feature>
<keyword evidence="5 9" id="KW-0732">Signal</keyword>
<feature type="domain" description="SpaA-like prealbumin fold" evidence="11">
    <location>
        <begin position="425"/>
        <end position="505"/>
    </location>
</feature>
<evidence type="ECO:0000256" key="8">
    <source>
        <dbReference type="SAM" id="Phobius"/>
    </source>
</evidence>
<evidence type="ECO:0000256" key="6">
    <source>
        <dbReference type="ARBA" id="ARBA00023088"/>
    </source>
</evidence>
<evidence type="ECO:0000313" key="13">
    <source>
        <dbReference type="EMBL" id="MBP2622648.1"/>
    </source>
</evidence>
<evidence type="ECO:0000259" key="10">
    <source>
        <dbReference type="Pfam" id="PF00746"/>
    </source>
</evidence>
<dbReference type="SUPFAM" id="SSF49401">
    <property type="entry name" value="Bacterial adhesins"/>
    <property type="match status" value="2"/>
</dbReference>
<dbReference type="InterPro" id="IPR041033">
    <property type="entry name" value="SpaA_PFL_dom_1"/>
</dbReference>
<feature type="domain" description="SDR-like Ig" evidence="12">
    <location>
        <begin position="54"/>
        <end position="148"/>
    </location>
</feature>
<keyword evidence="8" id="KW-1133">Transmembrane helix</keyword>
<evidence type="ECO:0000256" key="4">
    <source>
        <dbReference type="ARBA" id="ARBA00022525"/>
    </source>
</evidence>
<dbReference type="Proteomes" id="UP001519296">
    <property type="component" value="Unassembled WGS sequence"/>
</dbReference>
<feature type="domain" description="SpaA-like prealbumin fold" evidence="11">
    <location>
        <begin position="329"/>
        <end position="403"/>
    </location>
</feature>
<feature type="domain" description="SpaA-like prealbumin fold" evidence="11">
    <location>
        <begin position="966"/>
        <end position="1049"/>
    </location>
</feature>
<dbReference type="SUPFAM" id="SSF49478">
    <property type="entry name" value="Cna protein B-type domain"/>
    <property type="match status" value="1"/>
</dbReference>
<feature type="transmembrane region" description="Helical" evidence="8">
    <location>
        <begin position="1111"/>
        <end position="1130"/>
    </location>
</feature>
<dbReference type="InterPro" id="IPR008966">
    <property type="entry name" value="Adhesion_dom_sf"/>
</dbReference>
<name>A0ABS5B1F8_9STRE</name>
<dbReference type="PANTHER" id="PTHR36108">
    <property type="entry name" value="COLOSSIN-B-RELATED"/>
    <property type="match status" value="1"/>
</dbReference>
<keyword evidence="4" id="KW-0964">Secreted</keyword>
<dbReference type="Pfam" id="PF17961">
    <property type="entry name" value="Big_8"/>
    <property type="match status" value="1"/>
</dbReference>
<keyword evidence="6" id="KW-0572">Peptidoglycan-anchor</keyword>
<organism evidence="13 14">
    <name type="scientific">Streptococcus oricebi</name>
    <dbReference type="NCBI Taxonomy" id="1547447"/>
    <lineage>
        <taxon>Bacteria</taxon>
        <taxon>Bacillati</taxon>
        <taxon>Bacillota</taxon>
        <taxon>Bacilli</taxon>
        <taxon>Lactobacillales</taxon>
        <taxon>Streptococcaceae</taxon>
        <taxon>Streptococcus</taxon>
    </lineage>
</organism>
<feature type="region of interest" description="Disordered" evidence="7">
    <location>
        <begin position="1065"/>
        <end position="1103"/>
    </location>
</feature>
<protein>
    <submittedName>
        <fullName evidence="13">Cell wall anchor</fullName>
    </submittedName>
</protein>
<dbReference type="Pfam" id="PF00746">
    <property type="entry name" value="Gram_pos_anchor"/>
    <property type="match status" value="1"/>
</dbReference>
<feature type="domain" description="SpaA-like prealbumin fold" evidence="11">
    <location>
        <begin position="859"/>
        <end position="940"/>
    </location>
</feature>
<accession>A0ABS5B1F8</accession>
<dbReference type="InterPro" id="IPR019931">
    <property type="entry name" value="LPXTG_anchor"/>
</dbReference>
<feature type="domain" description="SpaA-like prealbumin fold" evidence="11">
    <location>
        <begin position="752"/>
        <end position="833"/>
    </location>
</feature>
<evidence type="ECO:0000259" key="11">
    <source>
        <dbReference type="Pfam" id="PF17802"/>
    </source>
</evidence>
<dbReference type="InterPro" id="IPR041171">
    <property type="entry name" value="SDR_Ig"/>
</dbReference>